<feature type="region of interest" description="Disordered" evidence="1">
    <location>
        <begin position="62"/>
        <end position="82"/>
    </location>
</feature>
<proteinExistence type="predicted"/>
<evidence type="ECO:0000313" key="3">
    <source>
        <dbReference type="Proteomes" id="UP001328107"/>
    </source>
</evidence>
<evidence type="ECO:0000256" key="1">
    <source>
        <dbReference type="SAM" id="MobiDB-lite"/>
    </source>
</evidence>
<dbReference type="AlphaFoldDB" id="A0AAN5DIL7"/>
<comment type="caution">
    <text evidence="2">The sequence shown here is derived from an EMBL/GenBank/DDBJ whole genome shotgun (WGS) entry which is preliminary data.</text>
</comment>
<protein>
    <submittedName>
        <fullName evidence="2">Uncharacterized protein</fullName>
    </submittedName>
</protein>
<name>A0AAN5DIL7_9BILA</name>
<dbReference type="EMBL" id="BTRK01000052">
    <property type="protein sequence ID" value="GMR63295.1"/>
    <property type="molecule type" value="Genomic_DNA"/>
</dbReference>
<accession>A0AAN5DIL7</accession>
<evidence type="ECO:0000313" key="2">
    <source>
        <dbReference type="EMBL" id="GMR63295.1"/>
    </source>
</evidence>
<sequence length="82" mass="9412">MIFIVILLIFLGIFLKISDSTLNLWFWSRVSRKTEASHYRGKVVWIVGGLIGHRRRRRVEDCPILSPPHPLRSSHGTSRSSG</sequence>
<reference evidence="3" key="1">
    <citation type="submission" date="2022-10" db="EMBL/GenBank/DDBJ databases">
        <title>Genome assembly of Pristionchus species.</title>
        <authorList>
            <person name="Yoshida K."/>
            <person name="Sommer R.J."/>
        </authorList>
    </citation>
    <scope>NUCLEOTIDE SEQUENCE [LARGE SCALE GENOMIC DNA]</scope>
    <source>
        <strain evidence="3">RS5460</strain>
    </source>
</reference>
<keyword evidence="3" id="KW-1185">Reference proteome</keyword>
<gene>
    <name evidence="2" type="ORF">PMAYCL1PPCAC_33490</name>
</gene>
<organism evidence="2 3">
    <name type="scientific">Pristionchus mayeri</name>
    <dbReference type="NCBI Taxonomy" id="1317129"/>
    <lineage>
        <taxon>Eukaryota</taxon>
        <taxon>Metazoa</taxon>
        <taxon>Ecdysozoa</taxon>
        <taxon>Nematoda</taxon>
        <taxon>Chromadorea</taxon>
        <taxon>Rhabditida</taxon>
        <taxon>Rhabditina</taxon>
        <taxon>Diplogasteromorpha</taxon>
        <taxon>Diplogasteroidea</taxon>
        <taxon>Neodiplogasteridae</taxon>
        <taxon>Pristionchus</taxon>
    </lineage>
</organism>
<dbReference type="Proteomes" id="UP001328107">
    <property type="component" value="Unassembled WGS sequence"/>
</dbReference>